<reference evidence="2" key="1">
    <citation type="journal article" date="2018" name="PLoS Negl. Trop. Dis.">
        <title>Sialome diversity of ticks revealed by RNAseq of single tick salivary glands.</title>
        <authorList>
            <person name="Perner J."/>
            <person name="Kropackova S."/>
            <person name="Kopacek P."/>
            <person name="Ribeiro J.M."/>
        </authorList>
    </citation>
    <scope>NUCLEOTIDE SEQUENCE</scope>
    <source>
        <strain evidence="2">Siblings of single egg batch collected in Ceske Budejovice</strain>
        <tissue evidence="2">Salivary glands</tissue>
    </source>
</reference>
<evidence type="ECO:0000256" key="1">
    <source>
        <dbReference type="SAM" id="Phobius"/>
    </source>
</evidence>
<keyword evidence="1" id="KW-1133">Transmembrane helix</keyword>
<evidence type="ECO:0000313" key="2">
    <source>
        <dbReference type="EMBL" id="JAR94554.1"/>
    </source>
</evidence>
<keyword evidence="1" id="KW-0812">Transmembrane</keyword>
<name>A0A147BUU5_IXORI</name>
<accession>A0A147BUU5</accession>
<keyword evidence="1" id="KW-0472">Membrane</keyword>
<proteinExistence type="predicted"/>
<protein>
    <submittedName>
        <fullName evidence="2">Uncharacterized protein</fullName>
    </submittedName>
</protein>
<dbReference type="EMBL" id="GEGO01000850">
    <property type="protein sequence ID" value="JAR94554.1"/>
    <property type="molecule type" value="Transcribed_RNA"/>
</dbReference>
<feature type="transmembrane region" description="Helical" evidence="1">
    <location>
        <begin position="68"/>
        <end position="87"/>
    </location>
</feature>
<dbReference type="AlphaFoldDB" id="A0A147BUU5"/>
<organism evidence="2">
    <name type="scientific">Ixodes ricinus</name>
    <name type="common">Common tick</name>
    <name type="synonym">Acarus ricinus</name>
    <dbReference type="NCBI Taxonomy" id="34613"/>
    <lineage>
        <taxon>Eukaryota</taxon>
        <taxon>Metazoa</taxon>
        <taxon>Ecdysozoa</taxon>
        <taxon>Arthropoda</taxon>
        <taxon>Chelicerata</taxon>
        <taxon>Arachnida</taxon>
        <taxon>Acari</taxon>
        <taxon>Parasitiformes</taxon>
        <taxon>Ixodida</taxon>
        <taxon>Ixodoidea</taxon>
        <taxon>Ixodidae</taxon>
        <taxon>Ixodinae</taxon>
        <taxon>Ixodes</taxon>
    </lineage>
</organism>
<feature type="transmembrane region" description="Helical" evidence="1">
    <location>
        <begin position="38"/>
        <end position="56"/>
    </location>
</feature>
<sequence>MTFVLGSLTSVMHLSCGLCKLCKQLTTNYFFSSSAMDTPFLIFIIFFLFFICVLYLELRAWCKVTSQHLSCLSASVFVSCALFITMFPV</sequence>